<dbReference type="PANTHER" id="PTHR10910">
    <property type="entry name" value="EUKARYOTE SPECIFIC DSRNA BINDING PROTEIN"/>
    <property type="match status" value="1"/>
</dbReference>
<dbReference type="GO" id="GO:0005730">
    <property type="term" value="C:nucleolus"/>
    <property type="evidence" value="ECO:0007669"/>
    <property type="project" value="TreeGrafter"/>
</dbReference>
<dbReference type="InterPro" id="IPR002466">
    <property type="entry name" value="A_deamin"/>
</dbReference>
<protein>
    <recommendedName>
        <fullName evidence="1">A to I editase domain-containing protein</fullName>
    </recommendedName>
</protein>
<evidence type="ECO:0000259" key="1">
    <source>
        <dbReference type="PROSITE" id="PS50141"/>
    </source>
</evidence>
<dbReference type="GO" id="GO:0006396">
    <property type="term" value="P:RNA processing"/>
    <property type="evidence" value="ECO:0007669"/>
    <property type="project" value="InterPro"/>
</dbReference>
<reference evidence="2 3" key="1">
    <citation type="journal article" date="2022" name="Nat. Plants">
        <title>Genomes of leafy and leafless Platanthera orchids illuminate the evolution of mycoheterotrophy.</title>
        <authorList>
            <person name="Li M.H."/>
            <person name="Liu K.W."/>
            <person name="Li Z."/>
            <person name="Lu H.C."/>
            <person name="Ye Q.L."/>
            <person name="Zhang D."/>
            <person name="Wang J.Y."/>
            <person name="Li Y.F."/>
            <person name="Zhong Z.M."/>
            <person name="Liu X."/>
            <person name="Yu X."/>
            <person name="Liu D.K."/>
            <person name="Tu X.D."/>
            <person name="Liu B."/>
            <person name="Hao Y."/>
            <person name="Liao X.Y."/>
            <person name="Jiang Y.T."/>
            <person name="Sun W.H."/>
            <person name="Chen J."/>
            <person name="Chen Y.Q."/>
            <person name="Ai Y."/>
            <person name="Zhai J.W."/>
            <person name="Wu S.S."/>
            <person name="Zhou Z."/>
            <person name="Hsiao Y.Y."/>
            <person name="Wu W.L."/>
            <person name="Chen Y.Y."/>
            <person name="Lin Y.F."/>
            <person name="Hsu J.L."/>
            <person name="Li C.Y."/>
            <person name="Wang Z.W."/>
            <person name="Zhao X."/>
            <person name="Zhong W.Y."/>
            <person name="Ma X.K."/>
            <person name="Ma L."/>
            <person name="Huang J."/>
            <person name="Chen G.Z."/>
            <person name="Huang M.Z."/>
            <person name="Huang L."/>
            <person name="Peng D.H."/>
            <person name="Luo Y.B."/>
            <person name="Zou S.Q."/>
            <person name="Chen S.P."/>
            <person name="Lan S."/>
            <person name="Tsai W.C."/>
            <person name="Van de Peer Y."/>
            <person name="Liu Z.J."/>
        </authorList>
    </citation>
    <scope>NUCLEOTIDE SEQUENCE [LARGE SCALE GENOMIC DNA]</scope>
    <source>
        <strain evidence="2">Lor287</strain>
    </source>
</reference>
<dbReference type="Pfam" id="PF02137">
    <property type="entry name" value="A_deamin"/>
    <property type="match status" value="1"/>
</dbReference>
<proteinExistence type="predicted"/>
<gene>
    <name evidence="2" type="ORF">KSP39_PZI004034</name>
</gene>
<dbReference type="GO" id="GO:0008251">
    <property type="term" value="F:tRNA-specific adenosine deaminase activity"/>
    <property type="evidence" value="ECO:0007669"/>
    <property type="project" value="TreeGrafter"/>
</dbReference>
<sequence>MEWGVRVSNAVFSLYRSLPKKGKPQGRETTVMAAFLLSSPFDALEVVALGTGTKCIGKSLLSPNGDVVNDSHAEIIARRALLRFFYAEIARLRSSDRDSENGGDRNSNENLFRLYAKGSSSTKYEMIPGWNIHLYITQLPCGALDTASLSRGFKDNSLLGDGSFHWSKEELLFPILNTSLSVQKKPGRGDATSSMSCFDKISRWNVAGIQGALLSNILQPVYISSLTIGKSEYSFDGVSLTNHLERALDGRVISLNIKLWSPFQVKKYPVLEGSVPPKEFQQSAKDTPNLTCGFSICWNKSGLHEVILGTTGRKQGTSSKGAQFPTTESSLCKRRLLEVFVSLQHDISYAYPLQEFPYRKLKEMSSEYQSAIKMFKGSPLLLSWHSKPPDLDGFILAKH</sequence>
<feature type="domain" description="A to I editase" evidence="1">
    <location>
        <begin position="48"/>
        <end position="394"/>
    </location>
</feature>
<dbReference type="AlphaFoldDB" id="A0AAP0BUS6"/>
<accession>A0AAP0BUS6</accession>
<evidence type="ECO:0000313" key="3">
    <source>
        <dbReference type="Proteomes" id="UP001418222"/>
    </source>
</evidence>
<organism evidence="2 3">
    <name type="scientific">Platanthera zijinensis</name>
    <dbReference type="NCBI Taxonomy" id="2320716"/>
    <lineage>
        <taxon>Eukaryota</taxon>
        <taxon>Viridiplantae</taxon>
        <taxon>Streptophyta</taxon>
        <taxon>Embryophyta</taxon>
        <taxon>Tracheophyta</taxon>
        <taxon>Spermatophyta</taxon>
        <taxon>Magnoliopsida</taxon>
        <taxon>Liliopsida</taxon>
        <taxon>Asparagales</taxon>
        <taxon>Orchidaceae</taxon>
        <taxon>Orchidoideae</taxon>
        <taxon>Orchideae</taxon>
        <taxon>Orchidinae</taxon>
        <taxon>Platanthera</taxon>
    </lineage>
</organism>
<dbReference type="EMBL" id="JBBWWQ010000003">
    <property type="protein sequence ID" value="KAK8951213.1"/>
    <property type="molecule type" value="Genomic_DNA"/>
</dbReference>
<name>A0AAP0BUS6_9ASPA</name>
<dbReference type="Proteomes" id="UP001418222">
    <property type="component" value="Unassembled WGS sequence"/>
</dbReference>
<keyword evidence="3" id="KW-1185">Reference proteome</keyword>
<dbReference type="GO" id="GO:0003726">
    <property type="term" value="F:double-stranded RNA adenosine deaminase activity"/>
    <property type="evidence" value="ECO:0007669"/>
    <property type="project" value="TreeGrafter"/>
</dbReference>
<evidence type="ECO:0000313" key="2">
    <source>
        <dbReference type="EMBL" id="KAK8951213.1"/>
    </source>
</evidence>
<dbReference type="GO" id="GO:0005737">
    <property type="term" value="C:cytoplasm"/>
    <property type="evidence" value="ECO:0007669"/>
    <property type="project" value="TreeGrafter"/>
</dbReference>
<dbReference type="SMART" id="SM00552">
    <property type="entry name" value="ADEAMc"/>
    <property type="match status" value="1"/>
</dbReference>
<dbReference type="GO" id="GO:0003725">
    <property type="term" value="F:double-stranded RNA binding"/>
    <property type="evidence" value="ECO:0007669"/>
    <property type="project" value="TreeGrafter"/>
</dbReference>
<dbReference type="GO" id="GO:0006382">
    <property type="term" value="P:adenosine to inosine editing"/>
    <property type="evidence" value="ECO:0007669"/>
    <property type="project" value="TreeGrafter"/>
</dbReference>
<dbReference type="PANTHER" id="PTHR10910:SF62">
    <property type="entry name" value="AT07585P-RELATED"/>
    <property type="match status" value="1"/>
</dbReference>
<dbReference type="PROSITE" id="PS50141">
    <property type="entry name" value="A_DEAMIN_EDITASE"/>
    <property type="match status" value="1"/>
</dbReference>
<comment type="caution">
    <text evidence="2">The sequence shown here is derived from an EMBL/GenBank/DDBJ whole genome shotgun (WGS) entry which is preliminary data.</text>
</comment>